<dbReference type="InterPro" id="IPR029063">
    <property type="entry name" value="SAM-dependent_MTases_sf"/>
</dbReference>
<dbReference type="GO" id="GO:0008757">
    <property type="term" value="F:S-adenosylmethionine-dependent methyltransferase activity"/>
    <property type="evidence" value="ECO:0007669"/>
    <property type="project" value="InterPro"/>
</dbReference>
<feature type="domain" description="Methyltransferase type 11" evidence="5">
    <location>
        <begin position="44"/>
        <end position="133"/>
    </location>
</feature>
<organism evidence="6 7">
    <name type="scientific">Maridesulfovibrio salexigens (strain ATCC 14822 / DSM 2638 / NCIMB 8403 / VKM B-1763)</name>
    <name type="common">Desulfovibrio salexigens</name>
    <dbReference type="NCBI Taxonomy" id="526222"/>
    <lineage>
        <taxon>Bacteria</taxon>
        <taxon>Pseudomonadati</taxon>
        <taxon>Thermodesulfobacteriota</taxon>
        <taxon>Desulfovibrionia</taxon>
        <taxon>Desulfovibrionales</taxon>
        <taxon>Desulfovibrionaceae</taxon>
        <taxon>Maridesulfovibrio</taxon>
    </lineage>
</organism>
<proteinExistence type="predicted"/>
<reference evidence="6 7" key="1">
    <citation type="submission" date="2009-06" db="EMBL/GenBank/DDBJ databases">
        <title>Complete sequence of Desulfovibrio salexigens DSM 2638.</title>
        <authorList>
            <consortium name="US DOE Joint Genome Institute"/>
            <person name="Lucas S."/>
            <person name="Copeland A."/>
            <person name="Lapidus A."/>
            <person name="Glavina del Rio T."/>
            <person name="Tice H."/>
            <person name="Bruce D."/>
            <person name="Goodwin L."/>
            <person name="Pitluck S."/>
            <person name="Munk A.C."/>
            <person name="Brettin T."/>
            <person name="Detter J.C."/>
            <person name="Han C."/>
            <person name="Tapia R."/>
            <person name="Larimer F."/>
            <person name="Land M."/>
            <person name="Hauser L."/>
            <person name="Kyrpides N."/>
            <person name="Anderson I."/>
            <person name="Wall J.D."/>
            <person name="Arkin A.P."/>
            <person name="Dehal P."/>
            <person name="Chivian D."/>
            <person name="Giles B."/>
            <person name="Hazen T.C."/>
        </authorList>
    </citation>
    <scope>NUCLEOTIDE SEQUENCE [LARGE SCALE GENOMIC DNA]</scope>
    <source>
        <strain evidence="7">ATCC 14822 / DSM 2638 / NCIMB 8403 / VKM B-1763</strain>
    </source>
</reference>
<dbReference type="Proteomes" id="UP000002601">
    <property type="component" value="Chromosome"/>
</dbReference>
<evidence type="ECO:0000313" key="7">
    <source>
        <dbReference type="Proteomes" id="UP000002601"/>
    </source>
</evidence>
<gene>
    <name evidence="6" type="ordered locus">Desal_0296</name>
</gene>
<evidence type="ECO:0000256" key="1">
    <source>
        <dbReference type="ARBA" id="ARBA00005189"/>
    </source>
</evidence>
<keyword evidence="2 6" id="KW-0489">Methyltransferase</keyword>
<evidence type="ECO:0000256" key="4">
    <source>
        <dbReference type="ARBA" id="ARBA00025707"/>
    </source>
</evidence>
<evidence type="ECO:0000313" key="6">
    <source>
        <dbReference type="EMBL" id="ACS78363.1"/>
    </source>
</evidence>
<evidence type="ECO:0000259" key="5">
    <source>
        <dbReference type="Pfam" id="PF08241"/>
    </source>
</evidence>
<dbReference type="PANTHER" id="PTHR44307">
    <property type="entry name" value="PHOSPHOETHANOLAMINE METHYLTRANSFERASE"/>
    <property type="match status" value="1"/>
</dbReference>
<evidence type="ECO:0000256" key="2">
    <source>
        <dbReference type="ARBA" id="ARBA00022603"/>
    </source>
</evidence>
<comment type="pathway">
    <text evidence="4">Phospholipid metabolism.</text>
</comment>
<evidence type="ECO:0000256" key="3">
    <source>
        <dbReference type="ARBA" id="ARBA00022679"/>
    </source>
</evidence>
<comment type="pathway">
    <text evidence="1">Lipid metabolism.</text>
</comment>
<dbReference type="InterPro" id="IPR013216">
    <property type="entry name" value="Methyltransf_11"/>
</dbReference>
<dbReference type="RefSeq" id="WP_012765889.1">
    <property type="nucleotide sequence ID" value="NC_012881.1"/>
</dbReference>
<dbReference type="AlphaFoldDB" id="C6BWB9"/>
<dbReference type="OrthoDB" id="9769602at2"/>
<dbReference type="Gene3D" id="3.40.50.150">
    <property type="entry name" value="Vaccinia Virus protein VP39"/>
    <property type="match status" value="1"/>
</dbReference>
<dbReference type="GO" id="GO:0032259">
    <property type="term" value="P:methylation"/>
    <property type="evidence" value="ECO:0007669"/>
    <property type="project" value="UniProtKB-KW"/>
</dbReference>
<dbReference type="SUPFAM" id="SSF53335">
    <property type="entry name" value="S-adenosyl-L-methionine-dependent methyltransferases"/>
    <property type="match status" value="1"/>
</dbReference>
<dbReference type="KEGG" id="dsa:Desal_0296"/>
<dbReference type="EMBL" id="CP001649">
    <property type="protein sequence ID" value="ACS78363.1"/>
    <property type="molecule type" value="Genomic_DNA"/>
</dbReference>
<accession>C6BWB9</accession>
<protein>
    <submittedName>
        <fullName evidence="6">Methyltransferase type 11</fullName>
    </submittedName>
</protein>
<keyword evidence="3 6" id="KW-0808">Transferase</keyword>
<dbReference type="HOGENOM" id="CLU_039068_9_1_7"/>
<dbReference type="PANTHER" id="PTHR44307:SF2">
    <property type="entry name" value="PHOSPHOETHANOLAMINE METHYLTRANSFERASE ISOFORM X1"/>
    <property type="match status" value="1"/>
</dbReference>
<name>C6BWB9_MARSD</name>
<sequence length="216" mass="23548">MTGTPLWEKSILRDAAGNTLRPGGFTITDRAVELARLKSGARVLDVGCGLGATVEHLHEKHGFNAFGMDYSPRQLSEAPAELPLTRADGSNLPYADSSFEAVFCECVLSLIPNKEKAILEFKRVLTKGGKLIISDLYQRGKGLDQCSDGSCASTPLYLKRIEQIFKENGMQITSIEDYSRLLVELAAKLVFAGEKNPTAGQNCCDRPGYMLLIAEC</sequence>
<dbReference type="eggNOG" id="COG2226">
    <property type="taxonomic scope" value="Bacteria"/>
</dbReference>
<keyword evidence="7" id="KW-1185">Reference proteome</keyword>
<dbReference type="STRING" id="526222.Desal_0296"/>
<dbReference type="CDD" id="cd02440">
    <property type="entry name" value="AdoMet_MTases"/>
    <property type="match status" value="1"/>
</dbReference>
<dbReference type="Pfam" id="PF08241">
    <property type="entry name" value="Methyltransf_11"/>
    <property type="match status" value="1"/>
</dbReference>
<dbReference type="NCBIfam" id="NF045667">
    <property type="entry name" value="MTase_DVU1556"/>
    <property type="match status" value="1"/>
</dbReference>